<keyword evidence="3" id="KW-1185">Reference proteome</keyword>
<protein>
    <submittedName>
        <fullName evidence="2">Uncharacterized protein</fullName>
    </submittedName>
</protein>
<keyword evidence="1" id="KW-0812">Transmembrane</keyword>
<evidence type="ECO:0000256" key="1">
    <source>
        <dbReference type="SAM" id="Phobius"/>
    </source>
</evidence>
<evidence type="ECO:0000313" key="3">
    <source>
        <dbReference type="Proteomes" id="UP000250140"/>
    </source>
</evidence>
<keyword evidence="1" id="KW-0472">Membrane</keyword>
<dbReference type="Proteomes" id="UP000250140">
    <property type="component" value="Unassembled WGS sequence"/>
</dbReference>
<reference evidence="2 3" key="1">
    <citation type="journal article" date="2016" name="Nat. Commun.">
        <title>Ectomycorrhizal ecology is imprinted in the genome of the dominant symbiotic fungus Cenococcum geophilum.</title>
        <authorList>
            <consortium name="DOE Joint Genome Institute"/>
            <person name="Peter M."/>
            <person name="Kohler A."/>
            <person name="Ohm R.A."/>
            <person name="Kuo A."/>
            <person name="Krutzmann J."/>
            <person name="Morin E."/>
            <person name="Arend M."/>
            <person name="Barry K.W."/>
            <person name="Binder M."/>
            <person name="Choi C."/>
            <person name="Clum A."/>
            <person name="Copeland A."/>
            <person name="Grisel N."/>
            <person name="Haridas S."/>
            <person name="Kipfer T."/>
            <person name="LaButti K."/>
            <person name="Lindquist E."/>
            <person name="Lipzen A."/>
            <person name="Maire R."/>
            <person name="Meier B."/>
            <person name="Mihaltcheva S."/>
            <person name="Molinier V."/>
            <person name="Murat C."/>
            <person name="Poggeler S."/>
            <person name="Quandt C.A."/>
            <person name="Sperisen C."/>
            <person name="Tritt A."/>
            <person name="Tisserant E."/>
            <person name="Crous P.W."/>
            <person name="Henrissat B."/>
            <person name="Nehls U."/>
            <person name="Egli S."/>
            <person name="Spatafora J.W."/>
            <person name="Grigoriev I.V."/>
            <person name="Martin F.M."/>
        </authorList>
    </citation>
    <scope>NUCLEOTIDE SEQUENCE [LARGE SCALE GENOMIC DNA]</scope>
    <source>
        <strain evidence="2 3">CBS 207.34</strain>
    </source>
</reference>
<feature type="transmembrane region" description="Helical" evidence="1">
    <location>
        <begin position="12"/>
        <end position="37"/>
    </location>
</feature>
<feature type="transmembrane region" description="Helical" evidence="1">
    <location>
        <begin position="167"/>
        <end position="192"/>
    </location>
</feature>
<gene>
    <name evidence="2" type="ORF">AOQ84DRAFT_230821</name>
</gene>
<accession>A0A8E2FDP5</accession>
<dbReference type="EMBL" id="KV748532">
    <property type="protein sequence ID" value="OCL14786.1"/>
    <property type="molecule type" value="Genomic_DNA"/>
</dbReference>
<keyword evidence="1" id="KW-1133">Transmembrane helix</keyword>
<dbReference type="AlphaFoldDB" id="A0A8E2FDP5"/>
<proteinExistence type="predicted"/>
<name>A0A8E2FDP5_9PEZI</name>
<organism evidence="2 3">
    <name type="scientific">Glonium stellatum</name>
    <dbReference type="NCBI Taxonomy" id="574774"/>
    <lineage>
        <taxon>Eukaryota</taxon>
        <taxon>Fungi</taxon>
        <taxon>Dikarya</taxon>
        <taxon>Ascomycota</taxon>
        <taxon>Pezizomycotina</taxon>
        <taxon>Dothideomycetes</taxon>
        <taxon>Pleosporomycetidae</taxon>
        <taxon>Gloniales</taxon>
        <taxon>Gloniaceae</taxon>
        <taxon>Glonium</taxon>
    </lineage>
</organism>
<sequence>MKIDPTPLHMAQLALVGLTFCFSITIIGTAAHTLHVFNTQQPTNPWWLPLWPQHFDTHSTSALIGSAASVVVLSAIFLIFTLVPRFNVSNRPTFRALLALGTALPGSLVTLCTVIYAHILNHNSPEIDTIQTWTCKYKNNAPLSQDLSIPSNMGNGLFGSICQESKFALYGTLVVFLLLSMSLGVAIVTWIADKWAQRKSGKEWRDPGVEMAVPTQ</sequence>
<dbReference type="OrthoDB" id="3890746at2759"/>
<evidence type="ECO:0000313" key="2">
    <source>
        <dbReference type="EMBL" id="OCL14786.1"/>
    </source>
</evidence>
<feature type="transmembrane region" description="Helical" evidence="1">
    <location>
        <begin position="96"/>
        <end position="119"/>
    </location>
</feature>
<feature type="transmembrane region" description="Helical" evidence="1">
    <location>
        <begin position="57"/>
        <end position="84"/>
    </location>
</feature>